<accession>A0A285T1N1</accession>
<dbReference type="Proteomes" id="UP000219111">
    <property type="component" value="Unassembled WGS sequence"/>
</dbReference>
<organism evidence="1 2">
    <name type="scientific">Rhodobacter maris</name>
    <dbReference type="NCBI Taxonomy" id="446682"/>
    <lineage>
        <taxon>Bacteria</taxon>
        <taxon>Pseudomonadati</taxon>
        <taxon>Pseudomonadota</taxon>
        <taxon>Alphaproteobacteria</taxon>
        <taxon>Rhodobacterales</taxon>
        <taxon>Rhodobacter group</taxon>
        <taxon>Rhodobacter</taxon>
    </lineage>
</organism>
<dbReference type="EMBL" id="OBMT01000013">
    <property type="protein sequence ID" value="SOC15219.1"/>
    <property type="molecule type" value="Genomic_DNA"/>
</dbReference>
<evidence type="ECO:0000313" key="2">
    <source>
        <dbReference type="Proteomes" id="UP000219111"/>
    </source>
</evidence>
<dbReference type="AlphaFoldDB" id="A0A285T1N1"/>
<reference evidence="2" key="1">
    <citation type="submission" date="2017-08" db="EMBL/GenBank/DDBJ databases">
        <authorList>
            <person name="Varghese N."/>
            <person name="Submissions S."/>
        </authorList>
    </citation>
    <scope>NUCLEOTIDE SEQUENCE [LARGE SCALE GENOMIC DNA]</scope>
    <source>
        <strain evidence="2">JA276</strain>
    </source>
</reference>
<sequence length="330" mass="36679">MMPKGPAGTIAPNTKCPAPNWFIVTSHGWSASHWLAHNLNRHPKIVCLHSSAALLADQHEPYDLTELLARKDFTRIFAMLARFRAGYDARAILRPADLYLPFEAQGDARLIGSVHTFRLRDLPGLAADLTRLNRKLRIVNLIRHPVNLVNSGAGQFELSFRLDLNELHWITRRIADTGLAVFERIAARHGLYPGDLEVLSFFGACVTLRGLAADFAARDTLLEQGVAAFAGSVRQEDVTRDPETFRALLDRLGGGVIDSSDAYLDSVFADSKRNIHNARPRPTEPAALFADWAPWQQEAFAFCLDIFGLRPLYQAEGYDLEMVPPGENVA</sequence>
<dbReference type="InterPro" id="IPR027417">
    <property type="entry name" value="P-loop_NTPase"/>
</dbReference>
<protein>
    <recommendedName>
        <fullName evidence="3">Sulfotransferase family protein</fullName>
    </recommendedName>
</protein>
<name>A0A285T1N1_9RHOB</name>
<proteinExistence type="predicted"/>
<evidence type="ECO:0000313" key="1">
    <source>
        <dbReference type="EMBL" id="SOC15219.1"/>
    </source>
</evidence>
<evidence type="ECO:0008006" key="3">
    <source>
        <dbReference type="Google" id="ProtNLM"/>
    </source>
</evidence>
<keyword evidence="2" id="KW-1185">Reference proteome</keyword>
<gene>
    <name evidence="1" type="ORF">SAMN05877831_11342</name>
</gene>
<dbReference type="SUPFAM" id="SSF52540">
    <property type="entry name" value="P-loop containing nucleoside triphosphate hydrolases"/>
    <property type="match status" value="1"/>
</dbReference>
<dbReference type="Gene3D" id="3.40.50.300">
    <property type="entry name" value="P-loop containing nucleotide triphosphate hydrolases"/>
    <property type="match status" value="1"/>
</dbReference>